<dbReference type="SUPFAM" id="SSF52540">
    <property type="entry name" value="P-loop containing nucleoside triphosphate hydrolases"/>
    <property type="match status" value="1"/>
</dbReference>
<sequence length="258" mass="28964">MFMLEYHHAALLIHPANTDSQKYIEGDSMIETGIPRLDELLGADIKKGSNILLVGPPMSGKEVILNHIMYHGIAKNEDAIITVNTREPGAHVLEWFKENELLSSRIGIVDCVTKMTCNTADEDDNIIVANSPIDLTGIGIKISQFFEKFLGIESIRKIQLSINSLSTLLMYSNIKTIYRFLHVFTGRIRAIGGIGIYVLESGIHDIQAISTLNQLFDYMIEVKSEDDKNFIRVVGILQKPTHWFEYETDGANIRIIGD</sequence>
<organism evidence="1 2">
    <name type="scientific">Candidatus Methanoperedens nitratireducens</name>
    <dbReference type="NCBI Taxonomy" id="1392998"/>
    <lineage>
        <taxon>Archaea</taxon>
        <taxon>Methanobacteriati</taxon>
        <taxon>Methanobacteriota</taxon>
        <taxon>Stenosarchaea group</taxon>
        <taxon>Methanomicrobia</taxon>
        <taxon>Methanosarcinales</taxon>
        <taxon>ANME-2 cluster</taxon>
        <taxon>Candidatus Methanoperedentaceae</taxon>
        <taxon>Candidatus Methanoperedens</taxon>
    </lineage>
</organism>
<gene>
    <name evidence="1" type="ORF">ANME2D_03101</name>
</gene>
<proteinExistence type="predicted"/>
<dbReference type="Pfam" id="PF24336">
    <property type="entry name" value="DUF7504"/>
    <property type="match status" value="1"/>
</dbReference>
<dbReference type="AlphaFoldDB" id="A0A062UVM1"/>
<dbReference type="PATRIC" id="fig|1392998.3.peg.2660"/>
<comment type="caution">
    <text evidence="1">The sequence shown here is derived from an EMBL/GenBank/DDBJ whole genome shotgun (WGS) entry which is preliminary data.</text>
</comment>
<evidence type="ECO:0000313" key="1">
    <source>
        <dbReference type="EMBL" id="KCZ71071.1"/>
    </source>
</evidence>
<dbReference type="Proteomes" id="UP000027153">
    <property type="component" value="Unassembled WGS sequence"/>
</dbReference>
<dbReference type="Gene3D" id="3.40.50.300">
    <property type="entry name" value="P-loop containing nucleotide triphosphate hydrolases"/>
    <property type="match status" value="1"/>
</dbReference>
<evidence type="ECO:0000313" key="2">
    <source>
        <dbReference type="Proteomes" id="UP000027153"/>
    </source>
</evidence>
<protein>
    <submittedName>
        <fullName evidence="1">RecA-superfamily ATPase possibly involved in signal transduction</fullName>
    </submittedName>
</protein>
<keyword evidence="2" id="KW-1185">Reference proteome</keyword>
<reference evidence="1 2" key="1">
    <citation type="journal article" date="2013" name="Nature">
        <title>Anaerobic oxidation of methane coupled to nitrate reduction in a novel archaeal lineage.</title>
        <authorList>
            <person name="Haroon M.F."/>
            <person name="Hu S."/>
            <person name="Shi Y."/>
            <person name="Imelfort M."/>
            <person name="Keller J."/>
            <person name="Hugenholtz P."/>
            <person name="Yuan Z."/>
            <person name="Tyson G.W."/>
        </authorList>
    </citation>
    <scope>NUCLEOTIDE SEQUENCE [LARGE SCALE GENOMIC DNA]</scope>
    <source>
        <strain evidence="1 2">ANME-2d</strain>
    </source>
</reference>
<name>A0A062UVM1_9EURY</name>
<dbReference type="InterPro" id="IPR027417">
    <property type="entry name" value="P-loop_NTPase"/>
</dbReference>
<accession>A0A062UVM1</accession>
<dbReference type="EMBL" id="JMIY01000007">
    <property type="protein sequence ID" value="KCZ71071.1"/>
    <property type="molecule type" value="Genomic_DNA"/>
</dbReference>
<dbReference type="InterPro" id="IPR055927">
    <property type="entry name" value="DUF7504"/>
</dbReference>